<organism evidence="2 3">
    <name type="scientific">Candidatus Aphodomorpha intestinavium</name>
    <dbReference type="NCBI Taxonomy" id="2840672"/>
    <lineage>
        <taxon>Bacteria</taxon>
        <taxon>Bacillati</taxon>
        <taxon>Bacillota</taxon>
        <taxon>Clostridia</taxon>
        <taxon>Eubacteriales</taxon>
        <taxon>Candidatus Aphodomorpha</taxon>
    </lineage>
</organism>
<dbReference type="EMBL" id="DVNZ01000094">
    <property type="protein sequence ID" value="HIU94093.1"/>
    <property type="molecule type" value="Genomic_DNA"/>
</dbReference>
<sequence length="211" mass="21862">MESSVRRSRTLFLVQFAILLAIEAIVAFTPLGSLPIGPLVATLAHVPVIIAAISLGTGAGAGLGFAAGLFSFLVWTFMPPNPMLAFAFTPFYSFGEFHGNFWSLVICFVPRVLIGVFAGLAYRGMRRVCKADAVCMGVAAVAGTLANTLLVLGGIYVVFGVEYAAANGVAYELLLGALGVVVATNGVLEIVVAIVAAVAVCTALKKVLKHG</sequence>
<reference evidence="2" key="2">
    <citation type="journal article" date="2021" name="PeerJ">
        <title>Extensive microbial diversity within the chicken gut microbiome revealed by metagenomics and culture.</title>
        <authorList>
            <person name="Gilroy R."/>
            <person name="Ravi A."/>
            <person name="Getino M."/>
            <person name="Pursley I."/>
            <person name="Horton D.L."/>
            <person name="Alikhan N.F."/>
            <person name="Baker D."/>
            <person name="Gharbi K."/>
            <person name="Hall N."/>
            <person name="Watson M."/>
            <person name="Adriaenssens E.M."/>
            <person name="Foster-Nyarko E."/>
            <person name="Jarju S."/>
            <person name="Secka A."/>
            <person name="Antonio M."/>
            <person name="Oren A."/>
            <person name="Chaudhuri R.R."/>
            <person name="La Ragione R."/>
            <person name="Hildebrand F."/>
            <person name="Pallen M.J."/>
        </authorList>
    </citation>
    <scope>NUCLEOTIDE SEQUENCE</scope>
    <source>
        <strain evidence="2">ChiGjej2B2-16831</strain>
    </source>
</reference>
<reference evidence="2" key="1">
    <citation type="submission" date="2020-10" db="EMBL/GenBank/DDBJ databases">
        <authorList>
            <person name="Gilroy R."/>
        </authorList>
    </citation>
    <scope>NUCLEOTIDE SEQUENCE</scope>
    <source>
        <strain evidence="2">ChiGjej2B2-16831</strain>
    </source>
</reference>
<feature type="transmembrane region" description="Helical" evidence="1">
    <location>
        <begin position="173"/>
        <end position="204"/>
    </location>
</feature>
<feature type="transmembrane region" description="Helical" evidence="1">
    <location>
        <begin position="134"/>
        <end position="161"/>
    </location>
</feature>
<proteinExistence type="predicted"/>
<gene>
    <name evidence="2" type="ORF">IAD24_02935</name>
</gene>
<dbReference type="Gene3D" id="1.10.1760.20">
    <property type="match status" value="1"/>
</dbReference>
<dbReference type="InterPro" id="IPR024529">
    <property type="entry name" value="ECF_trnsprt_substrate-spec"/>
</dbReference>
<feature type="transmembrane region" description="Helical" evidence="1">
    <location>
        <begin position="101"/>
        <end position="122"/>
    </location>
</feature>
<evidence type="ECO:0000313" key="3">
    <source>
        <dbReference type="Proteomes" id="UP000824128"/>
    </source>
</evidence>
<accession>A0A9D1N2M9</accession>
<dbReference type="GO" id="GO:0022857">
    <property type="term" value="F:transmembrane transporter activity"/>
    <property type="evidence" value="ECO:0007669"/>
    <property type="project" value="InterPro"/>
</dbReference>
<keyword evidence="1" id="KW-0472">Membrane</keyword>
<name>A0A9D1N2M9_9FIRM</name>
<keyword evidence="1" id="KW-0812">Transmembrane</keyword>
<evidence type="ECO:0000313" key="2">
    <source>
        <dbReference type="EMBL" id="HIU94093.1"/>
    </source>
</evidence>
<evidence type="ECO:0000256" key="1">
    <source>
        <dbReference type="SAM" id="Phobius"/>
    </source>
</evidence>
<dbReference type="AlphaFoldDB" id="A0A9D1N2M9"/>
<dbReference type="Proteomes" id="UP000824128">
    <property type="component" value="Unassembled WGS sequence"/>
</dbReference>
<keyword evidence="1" id="KW-1133">Transmembrane helix</keyword>
<dbReference type="Pfam" id="PF12822">
    <property type="entry name" value="ECF_trnsprt"/>
    <property type="match status" value="1"/>
</dbReference>
<feature type="transmembrane region" description="Helical" evidence="1">
    <location>
        <begin position="34"/>
        <end position="53"/>
    </location>
</feature>
<comment type="caution">
    <text evidence="2">The sequence shown here is derived from an EMBL/GenBank/DDBJ whole genome shotgun (WGS) entry which is preliminary data.</text>
</comment>
<protein>
    <submittedName>
        <fullName evidence="2">ECF transporter S component</fullName>
    </submittedName>
</protein>